<accession>A0A8T4LLX2</accession>
<name>A0A8T4LLX2_9ARCH</name>
<feature type="domain" description="Aminoacyl-transfer RNA synthetases class-II family profile" evidence="9">
    <location>
        <begin position="52"/>
        <end position="289"/>
    </location>
</feature>
<dbReference type="CDD" id="cd00778">
    <property type="entry name" value="ProRS_core_arch_euk"/>
    <property type="match status" value="1"/>
</dbReference>
<dbReference type="EMBL" id="JAGVWE010000007">
    <property type="protein sequence ID" value="MBS3063776.1"/>
    <property type="molecule type" value="Genomic_DNA"/>
</dbReference>
<dbReference type="Gene3D" id="3.40.50.800">
    <property type="entry name" value="Anticodon-binding domain"/>
    <property type="match status" value="1"/>
</dbReference>
<keyword evidence="1 8" id="KW-0436">Ligase</keyword>
<dbReference type="InterPro" id="IPR036621">
    <property type="entry name" value="Anticodon-bd_dom_sf"/>
</dbReference>
<dbReference type="GO" id="GO:0017101">
    <property type="term" value="C:aminoacyl-tRNA synthetase multienzyme complex"/>
    <property type="evidence" value="ECO:0007669"/>
    <property type="project" value="TreeGrafter"/>
</dbReference>
<dbReference type="InterPro" id="IPR002316">
    <property type="entry name" value="Pro-tRNA-ligase_IIa"/>
</dbReference>
<evidence type="ECO:0000313" key="11">
    <source>
        <dbReference type="Proteomes" id="UP000678237"/>
    </source>
</evidence>
<dbReference type="GO" id="GO:0006433">
    <property type="term" value="P:prolyl-tRNA aminoacylation"/>
    <property type="evidence" value="ECO:0007669"/>
    <property type="project" value="UniProtKB-UniRule"/>
</dbReference>
<keyword evidence="2 8" id="KW-0547">Nucleotide-binding</keyword>
<keyword evidence="8" id="KW-0963">Cytoplasm</keyword>
<evidence type="ECO:0000259" key="9">
    <source>
        <dbReference type="PROSITE" id="PS50862"/>
    </source>
</evidence>
<dbReference type="Gene3D" id="3.30.110.30">
    <property type="entry name" value="C-terminal domain of ProRS"/>
    <property type="match status" value="1"/>
</dbReference>
<proteinExistence type="inferred from homology"/>
<dbReference type="HAMAP" id="MF_01571">
    <property type="entry name" value="Pro_tRNA_synth_type3"/>
    <property type="match status" value="1"/>
</dbReference>
<comment type="catalytic activity">
    <reaction evidence="6 8">
        <text>tRNA(Pro) + L-proline + ATP = L-prolyl-tRNA(Pro) + AMP + diphosphate</text>
        <dbReference type="Rhea" id="RHEA:14305"/>
        <dbReference type="Rhea" id="RHEA-COMP:9700"/>
        <dbReference type="Rhea" id="RHEA-COMP:9702"/>
        <dbReference type="ChEBI" id="CHEBI:30616"/>
        <dbReference type="ChEBI" id="CHEBI:33019"/>
        <dbReference type="ChEBI" id="CHEBI:60039"/>
        <dbReference type="ChEBI" id="CHEBI:78442"/>
        <dbReference type="ChEBI" id="CHEBI:78532"/>
        <dbReference type="ChEBI" id="CHEBI:456215"/>
        <dbReference type="EC" id="6.1.1.15"/>
    </reaction>
</comment>
<evidence type="ECO:0000256" key="5">
    <source>
        <dbReference type="ARBA" id="ARBA00023146"/>
    </source>
</evidence>
<dbReference type="SUPFAM" id="SSF55681">
    <property type="entry name" value="Class II aaRS and biotin synthetases"/>
    <property type="match status" value="1"/>
</dbReference>
<reference evidence="10" key="1">
    <citation type="submission" date="2021-03" db="EMBL/GenBank/DDBJ databases">
        <authorList>
            <person name="Jaffe A."/>
        </authorList>
    </citation>
    <scope>NUCLEOTIDE SEQUENCE</scope>
    <source>
        <strain evidence="10">RIFCSPLOWO2_01_FULL_58_19</strain>
    </source>
</reference>
<dbReference type="InterPro" id="IPR002314">
    <property type="entry name" value="aa-tRNA-synt_IIb"/>
</dbReference>
<keyword evidence="4 8" id="KW-0648">Protein biosynthesis</keyword>
<comment type="similarity">
    <text evidence="7 8">Belongs to the class-II aminoacyl-tRNA synthetase family. ProS type 3 subfamily.</text>
</comment>
<dbReference type="GO" id="GO:0004827">
    <property type="term" value="F:proline-tRNA ligase activity"/>
    <property type="evidence" value="ECO:0007669"/>
    <property type="project" value="UniProtKB-UniRule"/>
</dbReference>
<protein>
    <recommendedName>
        <fullName evidence="8">Proline--tRNA ligase</fullName>
        <ecNumber evidence="8">6.1.1.15</ecNumber>
    </recommendedName>
    <alternativeName>
        <fullName evidence="8">Prolyl-tRNA synthetase</fullName>
        <shortName evidence="8">ProRS</shortName>
    </alternativeName>
</protein>
<dbReference type="InterPro" id="IPR017449">
    <property type="entry name" value="Pro-tRNA_synth_II"/>
</dbReference>
<comment type="caution">
    <text evidence="10">The sequence shown here is derived from an EMBL/GenBank/DDBJ whole genome shotgun (WGS) entry which is preliminary data.</text>
</comment>
<evidence type="ECO:0000256" key="4">
    <source>
        <dbReference type="ARBA" id="ARBA00022917"/>
    </source>
</evidence>
<dbReference type="PANTHER" id="PTHR43382:SF2">
    <property type="entry name" value="BIFUNCTIONAL GLUTAMATE_PROLINE--TRNA LIGASE"/>
    <property type="match status" value="1"/>
</dbReference>
<dbReference type="Pfam" id="PF00587">
    <property type="entry name" value="tRNA-synt_2b"/>
    <property type="match status" value="1"/>
</dbReference>
<gene>
    <name evidence="8 10" type="primary">proS</name>
    <name evidence="10" type="ORF">J4203_08010</name>
</gene>
<dbReference type="SUPFAM" id="SSF64586">
    <property type="entry name" value="C-terminal domain of ProRS"/>
    <property type="match status" value="1"/>
</dbReference>
<dbReference type="InterPro" id="IPR004499">
    <property type="entry name" value="Pro-tRNA-ligase_IIa_arc-type"/>
</dbReference>
<reference evidence="10" key="2">
    <citation type="submission" date="2021-05" db="EMBL/GenBank/DDBJ databases">
        <title>Protein family content uncovers lineage relationships and bacterial pathway maintenance mechanisms in DPANN archaea.</title>
        <authorList>
            <person name="Castelle C.J."/>
            <person name="Meheust R."/>
            <person name="Jaffe A.L."/>
            <person name="Seitz K."/>
            <person name="Gong X."/>
            <person name="Baker B.J."/>
            <person name="Banfield J.F."/>
        </authorList>
    </citation>
    <scope>NUCLEOTIDE SEQUENCE</scope>
    <source>
        <strain evidence="10">RIFCSPLOWO2_01_FULL_58_19</strain>
    </source>
</reference>
<keyword evidence="3 8" id="KW-0067">ATP-binding</keyword>
<dbReference type="InterPro" id="IPR045864">
    <property type="entry name" value="aa-tRNA-synth_II/BPL/LPL"/>
</dbReference>
<dbReference type="CDD" id="cd00862">
    <property type="entry name" value="ProRS_anticodon_zinc"/>
    <property type="match status" value="1"/>
</dbReference>
<dbReference type="SUPFAM" id="SSF52954">
    <property type="entry name" value="Class II aaRS ABD-related"/>
    <property type="match status" value="1"/>
</dbReference>
<organism evidence="10 11">
    <name type="scientific">Candidatus Iainarchaeum sp</name>
    <dbReference type="NCBI Taxonomy" id="3101447"/>
    <lineage>
        <taxon>Archaea</taxon>
        <taxon>Candidatus Iainarchaeota</taxon>
        <taxon>Candidatus Iainarchaeia</taxon>
        <taxon>Candidatus Iainarchaeales</taxon>
        <taxon>Candidatus Iainarchaeaceae</taxon>
        <taxon>Candidatus Iainarchaeum</taxon>
    </lineage>
</organism>
<dbReference type="NCBIfam" id="TIGR00408">
    <property type="entry name" value="proS_fam_I"/>
    <property type="match status" value="1"/>
</dbReference>
<dbReference type="AlphaFoldDB" id="A0A8T4LLX2"/>
<keyword evidence="5 8" id="KW-0030">Aminoacyl-tRNA synthetase</keyword>
<dbReference type="PRINTS" id="PR01046">
    <property type="entry name" value="TRNASYNTHPRO"/>
</dbReference>
<sequence>MAEKKPAERDALLGIGVKKAQDFVEWYSQVVLKAELADYAPVKGFMVIRPRGYAVWENIQAHFNQCIKALGVQNAYFPLLIPESFFRREAEHAQGFAPELAWIEKKEGEERVAIRPTSETIMYDSYAKWIRSYRDLPLRINQWCNVLRWEVSQTKIFLRTREFLWQEGHCVYESKEDCDREVQLMLEEYRKLCEDVLAIPVLTGYKSKAETFAGALYTTTLEALMPDGKALQLGTSHNLGQGFAKAFGIEFLGRDEEKHVPWQSSWGFSTRLIGALVMVHGDDKGLILPPRIASVKAVVVPIVFDKGREAVLAKARELAQALSKAGIACHLDDRDEYSAGWKFNEWELKGVPLRVEVGPKDVEKKQCVLVRRDTGEKAFVKETDLVQEAGRLLDAVQAGLLARAKKFRDENTVEAKSYADFQKAIEARKLVKAFFCEQEACEKKIKEETTATSRCIPFNQSGAGGKCVKCGSPAKRWAYFAKNY</sequence>
<dbReference type="FunFam" id="3.30.930.10:FF:000037">
    <property type="entry name" value="Proline--tRNA ligase"/>
    <property type="match status" value="1"/>
</dbReference>
<comment type="subcellular location">
    <subcellularLocation>
        <location evidence="8">Cytoplasm</location>
    </subcellularLocation>
</comment>
<dbReference type="Proteomes" id="UP000678237">
    <property type="component" value="Unassembled WGS sequence"/>
</dbReference>
<evidence type="ECO:0000256" key="2">
    <source>
        <dbReference type="ARBA" id="ARBA00022741"/>
    </source>
</evidence>
<evidence type="ECO:0000256" key="7">
    <source>
        <dbReference type="ARBA" id="ARBA00060806"/>
    </source>
</evidence>
<dbReference type="Pfam" id="PF03129">
    <property type="entry name" value="HGTP_anticodon"/>
    <property type="match status" value="1"/>
</dbReference>
<dbReference type="InterPro" id="IPR006195">
    <property type="entry name" value="aa-tRNA-synth_II"/>
</dbReference>
<dbReference type="SMART" id="SM00946">
    <property type="entry name" value="ProRS-C_1"/>
    <property type="match status" value="1"/>
</dbReference>
<evidence type="ECO:0000256" key="3">
    <source>
        <dbReference type="ARBA" id="ARBA00022840"/>
    </source>
</evidence>
<comment type="function">
    <text evidence="8">Catalyzes the attachment of proline to tRNA(Pro) in a two-step reaction: proline is first activated by ATP to form Pro-AMP and then transferred to the acceptor end of tRNA(Pro).</text>
</comment>
<dbReference type="InterPro" id="IPR004154">
    <property type="entry name" value="Anticodon-bd"/>
</dbReference>
<evidence type="ECO:0000256" key="8">
    <source>
        <dbReference type="HAMAP-Rule" id="MF_01571"/>
    </source>
</evidence>
<dbReference type="GO" id="GO:0005524">
    <property type="term" value="F:ATP binding"/>
    <property type="evidence" value="ECO:0007669"/>
    <property type="project" value="UniProtKB-UniRule"/>
</dbReference>
<dbReference type="FunFam" id="3.40.50.800:FF:000005">
    <property type="entry name" value="bifunctional glutamate/proline--tRNA ligase"/>
    <property type="match status" value="1"/>
</dbReference>
<comment type="domain">
    <text evidence="8">Consists of three domains: the N-terminal catalytic domain, the anticodon-binding domain and the C-terminal extension.</text>
</comment>
<dbReference type="InterPro" id="IPR016061">
    <property type="entry name" value="Pro-tRNA_ligase_II_C"/>
</dbReference>
<evidence type="ECO:0000313" key="10">
    <source>
        <dbReference type="EMBL" id="MBS3063776.1"/>
    </source>
</evidence>
<dbReference type="Gene3D" id="3.30.930.10">
    <property type="entry name" value="Bira Bifunctional Protein, Domain 2"/>
    <property type="match status" value="1"/>
</dbReference>
<evidence type="ECO:0000256" key="1">
    <source>
        <dbReference type="ARBA" id="ARBA00022598"/>
    </source>
</evidence>
<dbReference type="Pfam" id="PF09180">
    <property type="entry name" value="ProRS-C_1"/>
    <property type="match status" value="1"/>
</dbReference>
<dbReference type="PROSITE" id="PS50862">
    <property type="entry name" value="AA_TRNA_LIGASE_II"/>
    <property type="match status" value="1"/>
</dbReference>
<dbReference type="EC" id="6.1.1.15" evidence="8"/>
<comment type="subunit">
    <text evidence="8">Homodimer.</text>
</comment>
<evidence type="ECO:0000256" key="6">
    <source>
        <dbReference type="ARBA" id="ARBA00047671"/>
    </source>
</evidence>
<dbReference type="PANTHER" id="PTHR43382">
    <property type="entry name" value="PROLYL-TRNA SYNTHETASE"/>
    <property type="match status" value="1"/>
</dbReference>
<dbReference type="InterPro" id="IPR033721">
    <property type="entry name" value="ProRS_core_arch_euk"/>
</dbReference>
<dbReference type="GO" id="GO:0005737">
    <property type="term" value="C:cytoplasm"/>
    <property type="evidence" value="ECO:0007669"/>
    <property type="project" value="UniProtKB-SubCell"/>
</dbReference>